<feature type="region of interest" description="Disordered" evidence="1">
    <location>
        <begin position="336"/>
        <end position="378"/>
    </location>
</feature>
<dbReference type="EMBL" id="JAWWNJ010000104">
    <property type="protein sequence ID" value="KAK6993051.1"/>
    <property type="molecule type" value="Genomic_DNA"/>
</dbReference>
<reference evidence="2 3" key="1">
    <citation type="journal article" date="2024" name="J Genomics">
        <title>Draft genome sequencing and assembly of Favolaschia claudopus CIRM-BRFM 2984 isolated from oak limbs.</title>
        <authorList>
            <person name="Navarro D."/>
            <person name="Drula E."/>
            <person name="Chaduli D."/>
            <person name="Cazenave R."/>
            <person name="Ahrendt S."/>
            <person name="Wang J."/>
            <person name="Lipzen A."/>
            <person name="Daum C."/>
            <person name="Barry K."/>
            <person name="Grigoriev I.V."/>
            <person name="Favel A."/>
            <person name="Rosso M.N."/>
            <person name="Martin F."/>
        </authorList>
    </citation>
    <scope>NUCLEOTIDE SEQUENCE [LARGE SCALE GENOMIC DNA]</scope>
    <source>
        <strain evidence="2 3">CIRM-BRFM 2984</strain>
    </source>
</reference>
<evidence type="ECO:0000313" key="2">
    <source>
        <dbReference type="EMBL" id="KAK6993051.1"/>
    </source>
</evidence>
<name>A0AAV9ZVR9_9AGAR</name>
<dbReference type="AlphaFoldDB" id="A0AAV9ZVR9"/>
<feature type="region of interest" description="Disordered" evidence="1">
    <location>
        <begin position="108"/>
        <end position="134"/>
    </location>
</feature>
<evidence type="ECO:0000256" key="1">
    <source>
        <dbReference type="SAM" id="MobiDB-lite"/>
    </source>
</evidence>
<gene>
    <name evidence="2" type="ORF">R3P38DRAFT_2801033</name>
</gene>
<keyword evidence="3" id="KW-1185">Reference proteome</keyword>
<evidence type="ECO:0000313" key="3">
    <source>
        <dbReference type="Proteomes" id="UP001362999"/>
    </source>
</evidence>
<sequence>MPSTFAVRPAASKRLTGWGKQDKCPKKKGCGRRQILSRTCWGIKNVRTHRDEASNHSSHNPSIGYLRAITAGAARKGLDAKVQSEAHALERTESSSFPLRRQRRWMETAERTQRATKEVDPATRSPLPQSCVSQPSITTTLPSFVDDPSSLLFAHSIRSPCLAPSTPARTSPSTMYTRFGLEENEDDERIDSGNSILRAHGRAARARKRTATTPSGEDIREKDQSMCRMAKPSRPSPWGREMCLRAQTTTVGGREGVGVVYTQGRVIKDDNGRSIPYCCQSGTTVGGTGGRAGWRVGERGEARREACGPPVYERPGFPTHTREWLRIESIRAERSIDESREHTAALNGETTVQRKPEDRTEGLSEGAAGGVRAKKIEK</sequence>
<accession>A0AAV9ZVR9</accession>
<organism evidence="2 3">
    <name type="scientific">Favolaschia claudopus</name>
    <dbReference type="NCBI Taxonomy" id="2862362"/>
    <lineage>
        <taxon>Eukaryota</taxon>
        <taxon>Fungi</taxon>
        <taxon>Dikarya</taxon>
        <taxon>Basidiomycota</taxon>
        <taxon>Agaricomycotina</taxon>
        <taxon>Agaricomycetes</taxon>
        <taxon>Agaricomycetidae</taxon>
        <taxon>Agaricales</taxon>
        <taxon>Marasmiineae</taxon>
        <taxon>Mycenaceae</taxon>
        <taxon>Favolaschia</taxon>
    </lineage>
</organism>
<feature type="region of interest" description="Disordered" evidence="1">
    <location>
        <begin position="200"/>
        <end position="222"/>
    </location>
</feature>
<comment type="caution">
    <text evidence="2">The sequence shown here is derived from an EMBL/GenBank/DDBJ whole genome shotgun (WGS) entry which is preliminary data.</text>
</comment>
<feature type="compositionally biased region" description="Basic and acidic residues" evidence="1">
    <location>
        <begin position="352"/>
        <end position="362"/>
    </location>
</feature>
<dbReference type="Proteomes" id="UP001362999">
    <property type="component" value="Unassembled WGS sequence"/>
</dbReference>
<feature type="compositionally biased region" description="Basic residues" evidence="1">
    <location>
        <begin position="200"/>
        <end position="210"/>
    </location>
</feature>
<proteinExistence type="predicted"/>
<protein>
    <submittedName>
        <fullName evidence="2">Uncharacterized protein</fullName>
    </submittedName>
</protein>
<feature type="compositionally biased region" description="Basic and acidic residues" evidence="1">
    <location>
        <begin position="108"/>
        <end position="121"/>
    </location>
</feature>